<protein>
    <submittedName>
        <fullName evidence="1">Uncharacterized protein</fullName>
    </submittedName>
</protein>
<proteinExistence type="predicted"/>
<dbReference type="EMBL" id="GISG01004293">
    <property type="protein sequence ID" value="MBA4614794.1"/>
    <property type="molecule type" value="Transcribed_RNA"/>
</dbReference>
<reference evidence="1" key="2">
    <citation type="submission" date="2020-07" db="EMBL/GenBank/DDBJ databases">
        <authorList>
            <person name="Vera ALvarez R."/>
            <person name="Arias-Moreno D.M."/>
            <person name="Jimenez-Jacinto V."/>
            <person name="Jimenez-Bremont J.F."/>
            <person name="Swaminathan K."/>
            <person name="Moose S.P."/>
            <person name="Guerrero-Gonzalez M.L."/>
            <person name="Marino-Ramirez L."/>
            <person name="Landsman D."/>
            <person name="Rodriguez-Kessler M."/>
            <person name="Delgado-Sanchez P."/>
        </authorList>
    </citation>
    <scope>NUCLEOTIDE SEQUENCE</scope>
    <source>
        <tissue evidence="1">Cladode</tissue>
    </source>
</reference>
<organism evidence="1">
    <name type="scientific">Opuntia streptacantha</name>
    <name type="common">Prickly pear cactus</name>
    <name type="synonym">Opuntia cardona</name>
    <dbReference type="NCBI Taxonomy" id="393608"/>
    <lineage>
        <taxon>Eukaryota</taxon>
        <taxon>Viridiplantae</taxon>
        <taxon>Streptophyta</taxon>
        <taxon>Embryophyta</taxon>
        <taxon>Tracheophyta</taxon>
        <taxon>Spermatophyta</taxon>
        <taxon>Magnoliopsida</taxon>
        <taxon>eudicotyledons</taxon>
        <taxon>Gunneridae</taxon>
        <taxon>Pentapetalae</taxon>
        <taxon>Caryophyllales</taxon>
        <taxon>Cactineae</taxon>
        <taxon>Cactaceae</taxon>
        <taxon>Opuntioideae</taxon>
        <taxon>Opuntia</taxon>
    </lineage>
</organism>
<name>A0A7C8YC86_OPUST</name>
<reference evidence="1" key="1">
    <citation type="journal article" date="2013" name="J. Plant Res.">
        <title>Effect of fungi and light on seed germination of three Opuntia species from semiarid lands of central Mexico.</title>
        <authorList>
            <person name="Delgado-Sanchez P."/>
            <person name="Jimenez-Bremont J.F."/>
            <person name="Guerrero-Gonzalez Mde L."/>
            <person name="Flores J."/>
        </authorList>
    </citation>
    <scope>NUCLEOTIDE SEQUENCE</scope>
    <source>
        <tissue evidence="1">Cladode</tissue>
    </source>
</reference>
<evidence type="ECO:0000313" key="1">
    <source>
        <dbReference type="EMBL" id="MBA4614794.1"/>
    </source>
</evidence>
<sequence length="100" mass="10442">MDQAASSLPSATRNAVGDAQIHNTAMRACCSAKNAAGSASVCPQAHMATSRSAPATTTGRPRKVAPSALDSIASSPFLSSFYFLTSKNVLLPLLQYYYSI</sequence>
<accession>A0A7C8YC86</accession>
<dbReference type="AlphaFoldDB" id="A0A7C8YC86"/>